<evidence type="ECO:0000313" key="2">
    <source>
        <dbReference type="EMBL" id="CAA9501470.1"/>
    </source>
</evidence>
<dbReference type="AlphaFoldDB" id="A0A6J4SKB4"/>
<accession>A0A6J4SKB4</accession>
<dbReference type="EMBL" id="CADCVW010000055">
    <property type="protein sequence ID" value="CAA9501470.1"/>
    <property type="molecule type" value="Genomic_DNA"/>
</dbReference>
<reference evidence="2" key="1">
    <citation type="submission" date="2020-02" db="EMBL/GenBank/DDBJ databases">
        <authorList>
            <person name="Meier V. D."/>
        </authorList>
    </citation>
    <scope>NUCLEOTIDE SEQUENCE</scope>
    <source>
        <strain evidence="2">AVDCRST_MAG39</strain>
    </source>
</reference>
<evidence type="ECO:0000259" key="1">
    <source>
        <dbReference type="Pfam" id="PF12902"/>
    </source>
</evidence>
<feature type="domain" description="Iminophenyl-pyruvate dimer synthase" evidence="1">
    <location>
        <begin position="2"/>
        <end position="61"/>
    </location>
</feature>
<dbReference type="InterPro" id="IPR026820">
    <property type="entry name" value="VioB/RebD_dom"/>
</dbReference>
<name>A0A6J4SKB4_9SPHN</name>
<sequence>MCSYLYAMFGLKTREADGLLPDELAAVRRWHSAILSVAIDEMAHLGLVANIQCALSVRPHFGR</sequence>
<organism evidence="2">
    <name type="scientific">uncultured Sphingomonadaceae bacterium</name>
    <dbReference type="NCBI Taxonomy" id="169976"/>
    <lineage>
        <taxon>Bacteria</taxon>
        <taxon>Pseudomonadati</taxon>
        <taxon>Pseudomonadota</taxon>
        <taxon>Alphaproteobacteria</taxon>
        <taxon>Sphingomonadales</taxon>
        <taxon>Sphingomonadaceae</taxon>
        <taxon>environmental samples</taxon>
    </lineage>
</organism>
<dbReference type="Gene3D" id="1.20.1260.10">
    <property type="match status" value="1"/>
</dbReference>
<proteinExistence type="predicted"/>
<dbReference type="Pfam" id="PF12902">
    <property type="entry name" value="Ferritin-like"/>
    <property type="match status" value="1"/>
</dbReference>
<dbReference type="InterPro" id="IPR012347">
    <property type="entry name" value="Ferritin-like"/>
</dbReference>
<protein>
    <recommendedName>
        <fullName evidence="1">Iminophenyl-pyruvate dimer synthase domain-containing protein</fullName>
    </recommendedName>
</protein>
<gene>
    <name evidence="2" type="ORF">AVDCRST_MAG39-1342</name>
</gene>